<name>A0ABV7G336_9PROT</name>
<dbReference type="InterPro" id="IPR001789">
    <property type="entry name" value="Sig_transdc_resp-reg_receiver"/>
</dbReference>
<feature type="domain" description="EAL" evidence="6">
    <location>
        <begin position="458"/>
        <end position="719"/>
    </location>
</feature>
<evidence type="ECO:0000259" key="7">
    <source>
        <dbReference type="PROSITE" id="PS50887"/>
    </source>
</evidence>
<gene>
    <name evidence="8" type="ORF">ACFOD4_14315</name>
</gene>
<feature type="domain" description="PAS" evidence="4">
    <location>
        <begin position="158"/>
        <end position="227"/>
    </location>
</feature>
<dbReference type="InterPro" id="IPR000014">
    <property type="entry name" value="PAS"/>
</dbReference>
<dbReference type="CDD" id="cd01949">
    <property type="entry name" value="GGDEF"/>
    <property type="match status" value="1"/>
</dbReference>
<feature type="domain" description="PAC" evidence="5">
    <location>
        <begin position="232"/>
        <end position="284"/>
    </location>
</feature>
<comment type="caution">
    <text evidence="8">The sequence shown here is derived from an EMBL/GenBank/DDBJ whole genome shotgun (WGS) entry which is preliminary data.</text>
</comment>
<dbReference type="InterPro" id="IPR052155">
    <property type="entry name" value="Biofilm_reg_signaling"/>
</dbReference>
<dbReference type="NCBIfam" id="TIGR00229">
    <property type="entry name" value="sensory_box"/>
    <property type="match status" value="1"/>
</dbReference>
<dbReference type="Proteomes" id="UP001595593">
    <property type="component" value="Unassembled WGS sequence"/>
</dbReference>
<dbReference type="SUPFAM" id="SSF55073">
    <property type="entry name" value="Nucleotide cyclase"/>
    <property type="match status" value="1"/>
</dbReference>
<dbReference type="InterPro" id="IPR001633">
    <property type="entry name" value="EAL_dom"/>
</dbReference>
<dbReference type="SMART" id="SM00267">
    <property type="entry name" value="GGDEF"/>
    <property type="match status" value="1"/>
</dbReference>
<dbReference type="PROSITE" id="PS50113">
    <property type="entry name" value="PAC"/>
    <property type="match status" value="1"/>
</dbReference>
<dbReference type="RefSeq" id="WP_379597442.1">
    <property type="nucleotide sequence ID" value="NZ_JBHRTN010000018.1"/>
</dbReference>
<dbReference type="PANTHER" id="PTHR44757">
    <property type="entry name" value="DIGUANYLATE CYCLASE DGCP"/>
    <property type="match status" value="1"/>
</dbReference>
<dbReference type="SMART" id="SM00052">
    <property type="entry name" value="EAL"/>
    <property type="match status" value="1"/>
</dbReference>
<dbReference type="InterPro" id="IPR013656">
    <property type="entry name" value="PAS_4"/>
</dbReference>
<dbReference type="InterPro" id="IPR000700">
    <property type="entry name" value="PAS-assoc_C"/>
</dbReference>
<proteinExistence type="predicted"/>
<dbReference type="PROSITE" id="PS50887">
    <property type="entry name" value="GGDEF"/>
    <property type="match status" value="1"/>
</dbReference>
<feature type="domain" description="Response regulatory" evidence="3">
    <location>
        <begin position="3"/>
        <end position="124"/>
    </location>
</feature>
<feature type="modified residue" description="4-aspartylphosphate" evidence="1">
    <location>
        <position position="54"/>
    </location>
</feature>
<dbReference type="PANTHER" id="PTHR44757:SF2">
    <property type="entry name" value="BIOFILM ARCHITECTURE MAINTENANCE PROTEIN MBAA"/>
    <property type="match status" value="1"/>
</dbReference>
<dbReference type="Pfam" id="PF00072">
    <property type="entry name" value="Response_reg"/>
    <property type="match status" value="1"/>
</dbReference>
<evidence type="ECO:0000259" key="4">
    <source>
        <dbReference type="PROSITE" id="PS50112"/>
    </source>
</evidence>
<dbReference type="PROSITE" id="PS50883">
    <property type="entry name" value="EAL"/>
    <property type="match status" value="1"/>
</dbReference>
<feature type="region of interest" description="Disordered" evidence="2">
    <location>
        <begin position="722"/>
        <end position="747"/>
    </location>
</feature>
<evidence type="ECO:0000259" key="3">
    <source>
        <dbReference type="PROSITE" id="PS50110"/>
    </source>
</evidence>
<dbReference type="Pfam" id="PF00990">
    <property type="entry name" value="GGDEF"/>
    <property type="match status" value="1"/>
</dbReference>
<keyword evidence="9" id="KW-1185">Reference proteome</keyword>
<dbReference type="Pfam" id="PF08448">
    <property type="entry name" value="PAS_4"/>
    <property type="match status" value="1"/>
</dbReference>
<dbReference type="InterPro" id="IPR029787">
    <property type="entry name" value="Nucleotide_cyclase"/>
</dbReference>
<dbReference type="InterPro" id="IPR000160">
    <property type="entry name" value="GGDEF_dom"/>
</dbReference>
<dbReference type="NCBIfam" id="TIGR00254">
    <property type="entry name" value="GGDEF"/>
    <property type="match status" value="1"/>
</dbReference>
<dbReference type="InterPro" id="IPR035965">
    <property type="entry name" value="PAS-like_dom_sf"/>
</dbReference>
<sequence length="747" mass="83426">MPTILILDDRTTNRNIFARLARSLGEEIRVEAFGEPTLALEWLRENDADLVVTDFRMPGMDGAEFTRQLRAVHRGPDHAEVPVIVITAYNDRAYRMRALEAGATDFLLSPVDHYEFQTRARNLLRMRWQQQLIHDRALSLERKLEDSTRSNEELLRDSRKALAQVIDTVPALISAADREGRCVFVNESAARFIAADPTTLVGHDVDMLFGQARAARSRSLDKLVFETGEALPAREEDAIGPDGTLRSFLTTKAPLHDRDGSVSAVLTTSIEITERKQAERRLSHMVHHDALTGLPNRANLRDRVRRELARGRRGDHVFALMFLDLDRFKGINDAYGHHQGDALLHDVAQRLLEGVRPGDLVARLGGDEFAILLTDIEGREHAAELAGSVMTTLATPFECDGMPVSVTASIGITLHPRDGSDPDELLRNADLAMYRAKAEGRNSWRFFVATMEAQARETMRIEADLRLALTRRELVLHYQPQVDMRSGRIVGVEALLRWRRNGQLVGPGPFLPVAEETGLIGPINDWVLAEACRQGALWTQEWPDEWRARGWNPPRIGVNMSPVQFRRQDVPAQVLRVLEETGLDPHLLDLELTEGILMDQGLEMAERLQQLRHRGIRISVDDFGTGYSSLSYVKNFPVDRLKIDQSFVRGMVTEPNDAAIVRTIIELAHVLRLQVVAEGVETEAQLEALRAEGCDEVQGFYFSEAVPPEGIMALLSQGPARPRHPVSALPTGGIAEHASATGRMDGS</sequence>
<dbReference type="PROSITE" id="PS50112">
    <property type="entry name" value="PAS"/>
    <property type="match status" value="1"/>
</dbReference>
<dbReference type="Gene3D" id="3.30.450.20">
    <property type="entry name" value="PAS domain"/>
    <property type="match status" value="1"/>
</dbReference>
<dbReference type="Gene3D" id="3.40.50.2300">
    <property type="match status" value="1"/>
</dbReference>
<dbReference type="Pfam" id="PF00563">
    <property type="entry name" value="EAL"/>
    <property type="match status" value="1"/>
</dbReference>
<dbReference type="SUPFAM" id="SSF52172">
    <property type="entry name" value="CheY-like"/>
    <property type="match status" value="1"/>
</dbReference>
<evidence type="ECO:0000259" key="6">
    <source>
        <dbReference type="PROSITE" id="PS50883"/>
    </source>
</evidence>
<dbReference type="EMBL" id="JBHRTN010000018">
    <property type="protein sequence ID" value="MFC3126238.1"/>
    <property type="molecule type" value="Genomic_DNA"/>
</dbReference>
<evidence type="ECO:0000256" key="1">
    <source>
        <dbReference type="PROSITE-ProRule" id="PRU00169"/>
    </source>
</evidence>
<evidence type="ECO:0000313" key="9">
    <source>
        <dbReference type="Proteomes" id="UP001595593"/>
    </source>
</evidence>
<dbReference type="PROSITE" id="PS50110">
    <property type="entry name" value="RESPONSE_REGULATORY"/>
    <property type="match status" value="1"/>
</dbReference>
<dbReference type="SMART" id="SM00091">
    <property type="entry name" value="PAS"/>
    <property type="match status" value="1"/>
</dbReference>
<dbReference type="Gene3D" id="3.30.70.270">
    <property type="match status" value="1"/>
</dbReference>
<keyword evidence="1" id="KW-0597">Phosphoprotein</keyword>
<dbReference type="InterPro" id="IPR035919">
    <property type="entry name" value="EAL_sf"/>
</dbReference>
<organism evidence="8 9">
    <name type="scientific">Teichococcus globiformis</name>
    <dbReference type="NCBI Taxonomy" id="2307229"/>
    <lineage>
        <taxon>Bacteria</taxon>
        <taxon>Pseudomonadati</taxon>
        <taxon>Pseudomonadota</taxon>
        <taxon>Alphaproteobacteria</taxon>
        <taxon>Acetobacterales</taxon>
        <taxon>Roseomonadaceae</taxon>
        <taxon>Roseomonas</taxon>
    </lineage>
</organism>
<evidence type="ECO:0000256" key="2">
    <source>
        <dbReference type="SAM" id="MobiDB-lite"/>
    </source>
</evidence>
<dbReference type="CDD" id="cd01948">
    <property type="entry name" value="EAL"/>
    <property type="match status" value="1"/>
</dbReference>
<dbReference type="InterPro" id="IPR011006">
    <property type="entry name" value="CheY-like_superfamily"/>
</dbReference>
<dbReference type="SUPFAM" id="SSF55785">
    <property type="entry name" value="PYP-like sensor domain (PAS domain)"/>
    <property type="match status" value="1"/>
</dbReference>
<dbReference type="CDD" id="cd17551">
    <property type="entry name" value="REC_RpfG-like"/>
    <property type="match status" value="1"/>
</dbReference>
<dbReference type="SUPFAM" id="SSF141868">
    <property type="entry name" value="EAL domain-like"/>
    <property type="match status" value="1"/>
</dbReference>
<dbReference type="SMART" id="SM00448">
    <property type="entry name" value="REC"/>
    <property type="match status" value="1"/>
</dbReference>
<evidence type="ECO:0000259" key="5">
    <source>
        <dbReference type="PROSITE" id="PS50113"/>
    </source>
</evidence>
<feature type="domain" description="GGDEF" evidence="7">
    <location>
        <begin position="316"/>
        <end position="449"/>
    </location>
</feature>
<accession>A0ABV7G336</accession>
<protein>
    <submittedName>
        <fullName evidence="8">EAL domain-containing protein</fullName>
    </submittedName>
</protein>
<reference evidence="9" key="1">
    <citation type="journal article" date="2019" name="Int. J. Syst. Evol. Microbiol.">
        <title>The Global Catalogue of Microorganisms (GCM) 10K type strain sequencing project: providing services to taxonomists for standard genome sequencing and annotation.</title>
        <authorList>
            <consortium name="The Broad Institute Genomics Platform"/>
            <consortium name="The Broad Institute Genome Sequencing Center for Infectious Disease"/>
            <person name="Wu L."/>
            <person name="Ma J."/>
        </authorList>
    </citation>
    <scope>NUCLEOTIDE SEQUENCE [LARGE SCALE GENOMIC DNA]</scope>
    <source>
        <strain evidence="9">KCTC 52094</strain>
    </source>
</reference>
<dbReference type="Gene3D" id="3.20.20.450">
    <property type="entry name" value="EAL domain"/>
    <property type="match status" value="1"/>
</dbReference>
<evidence type="ECO:0000313" key="8">
    <source>
        <dbReference type="EMBL" id="MFC3126238.1"/>
    </source>
</evidence>
<dbReference type="InterPro" id="IPR043128">
    <property type="entry name" value="Rev_trsase/Diguanyl_cyclase"/>
</dbReference>